<sequence length="368" mass="37544">MRALVLLPLLLALYACADANEAQSPAPMVRVFTVGSDGGSSAIGSDTLTGTVAARIESTLSFREGGRMLERRVDNGASVRAGQLLARIDPGDLAAASDAARAQAVAAARAVDAAEASAERTAADVRRLDGLVEAGAISRSDYDAAVEAERAAAARLASARADAAAAGANARLSGNRRGYAELRADGNGVVTAILAEPGQVVAPGTPVLRLARSGPREVVVDVPEQQRGALPRSATGRLYGGGTFQLELRELAAAADPATRTYRARYRIVGASPPLGATVTLTLSRPDSDAAVSVPIAAVTERGGGPGVWIIGRNAAVAWKPVTVRAMDGEHAAVAGLPRGSRIVALGAHLLQPGQTVRVAARRPAAAR</sequence>
<dbReference type="RefSeq" id="WP_221555754.1">
    <property type="nucleotide sequence ID" value="NZ_JAIGNO010000002.1"/>
</dbReference>
<gene>
    <name evidence="3" type="ORF">K3174_03915</name>
</gene>
<dbReference type="Gene3D" id="2.40.50.100">
    <property type="match status" value="1"/>
</dbReference>
<dbReference type="PANTHER" id="PTHR30469">
    <property type="entry name" value="MULTIDRUG RESISTANCE PROTEIN MDTA"/>
    <property type="match status" value="1"/>
</dbReference>
<feature type="chain" id="PRO_5047095138" evidence="2">
    <location>
        <begin position="18"/>
        <end position="368"/>
    </location>
</feature>
<dbReference type="NCBIfam" id="TIGR01730">
    <property type="entry name" value="RND_mfp"/>
    <property type="match status" value="1"/>
</dbReference>
<evidence type="ECO:0000256" key="1">
    <source>
        <dbReference type="ARBA" id="ARBA00009477"/>
    </source>
</evidence>
<accession>A0ABS7J7R1</accession>
<dbReference type="SUPFAM" id="SSF111369">
    <property type="entry name" value="HlyD-like secretion proteins"/>
    <property type="match status" value="1"/>
</dbReference>
<evidence type="ECO:0000313" key="4">
    <source>
        <dbReference type="Proteomes" id="UP000755104"/>
    </source>
</evidence>
<name>A0ABS7J7R1_9SPHN</name>
<dbReference type="Gene3D" id="2.40.420.20">
    <property type="match status" value="1"/>
</dbReference>
<organism evidence="3 4">
    <name type="scientific">Qipengyuania qiaonensis</name>
    <dbReference type="NCBI Taxonomy" id="2867240"/>
    <lineage>
        <taxon>Bacteria</taxon>
        <taxon>Pseudomonadati</taxon>
        <taxon>Pseudomonadota</taxon>
        <taxon>Alphaproteobacteria</taxon>
        <taxon>Sphingomonadales</taxon>
        <taxon>Erythrobacteraceae</taxon>
        <taxon>Qipengyuania</taxon>
    </lineage>
</organism>
<proteinExistence type="inferred from homology"/>
<dbReference type="PROSITE" id="PS51257">
    <property type="entry name" value="PROKAR_LIPOPROTEIN"/>
    <property type="match status" value="1"/>
</dbReference>
<comment type="caution">
    <text evidence="3">The sequence shown here is derived from an EMBL/GenBank/DDBJ whole genome shotgun (WGS) entry which is preliminary data.</text>
</comment>
<evidence type="ECO:0000313" key="3">
    <source>
        <dbReference type="EMBL" id="MBX7481663.1"/>
    </source>
</evidence>
<dbReference type="InterPro" id="IPR006143">
    <property type="entry name" value="RND_pump_MFP"/>
</dbReference>
<dbReference type="Gene3D" id="1.10.287.470">
    <property type="entry name" value="Helix hairpin bin"/>
    <property type="match status" value="1"/>
</dbReference>
<reference evidence="3 4" key="1">
    <citation type="submission" date="2021-08" db="EMBL/GenBank/DDBJ databases">
        <title>Comparative Genomics Analysis of the Genus Qipengyuania Reveals Extensive Genetic Diversity and Metabolic Versatility, Including the Description of Fifteen Novel Species.</title>
        <authorList>
            <person name="Liu Y."/>
        </authorList>
    </citation>
    <scope>NUCLEOTIDE SEQUENCE [LARGE SCALE GENOMIC DNA]</scope>
    <source>
        <strain evidence="3 4">6D47A</strain>
    </source>
</reference>
<dbReference type="PANTHER" id="PTHR30469:SF18">
    <property type="entry name" value="RESISTANCE-NODULATION-CELL DIVISION (RND) EFFLUX MEMBRANE FUSION PROTEIN-RELATED"/>
    <property type="match status" value="1"/>
</dbReference>
<dbReference type="EMBL" id="JAIGNO010000002">
    <property type="protein sequence ID" value="MBX7481663.1"/>
    <property type="molecule type" value="Genomic_DNA"/>
</dbReference>
<dbReference type="Proteomes" id="UP000755104">
    <property type="component" value="Unassembled WGS sequence"/>
</dbReference>
<protein>
    <submittedName>
        <fullName evidence="3">Efflux RND transporter periplasmic adaptor subunit</fullName>
    </submittedName>
</protein>
<keyword evidence="4" id="KW-1185">Reference proteome</keyword>
<feature type="signal peptide" evidence="2">
    <location>
        <begin position="1"/>
        <end position="17"/>
    </location>
</feature>
<comment type="similarity">
    <text evidence="1">Belongs to the membrane fusion protein (MFP) (TC 8.A.1) family.</text>
</comment>
<evidence type="ECO:0000256" key="2">
    <source>
        <dbReference type="SAM" id="SignalP"/>
    </source>
</evidence>
<keyword evidence="2" id="KW-0732">Signal</keyword>
<dbReference type="Gene3D" id="2.40.30.170">
    <property type="match status" value="1"/>
</dbReference>